<dbReference type="Gene3D" id="2.30.30.40">
    <property type="entry name" value="SH3 Domains"/>
    <property type="match status" value="2"/>
</dbReference>
<dbReference type="Pfam" id="PF00018">
    <property type="entry name" value="SH3_1"/>
    <property type="match status" value="1"/>
</dbReference>
<dbReference type="eggNOG" id="KOG4225">
    <property type="taxonomic scope" value="Eukaryota"/>
</dbReference>
<sequence>MASKFMKKRLNFYESNDSQEAKIKKEFQNFTEKNLTVTKSSKPKLADPQKIISKSLSLTSDDDEYQSDATASTPSTRTAVTTPVTLRTTTATALKKPIFKSSGQFEKYYSDLDEECQSVASFKSSTELLNVNNITSPVFQSYQQSSPHSPTFYTKTILLPKSLPTSPQTMKRVQFTSVMPIMTTDSTKISEIRQPRININGKVVSGGGNDDDDDGESFKDGGKAARNWCKQVFQAVDKLSSDIYAEYNSNEASKNSVPPKPKKVIRPSSVKLNEQIVGSSISSGDISNNNLLRVDLNDYKFNNYVDDFNVDDVINDSSSGNTESTNNINNINNNNNIDDSFWNKYRNIKTTADKFPLYALALYDFHAHYPRHDICIIELSFSRGDRLKILQKVDENWIDAELNGLKGLVPINYIQVEKVKEIVPRTTKQKCVVMYDFLAQYPSEISVKKNDIVKVIRQLRGEWLEVESGSKTEKINPSSGKTTAKEN</sequence>
<dbReference type="AlphaFoldDB" id="T1F522"/>
<feature type="compositionally biased region" description="Polar residues" evidence="3">
    <location>
        <begin position="475"/>
        <end position="487"/>
    </location>
</feature>
<dbReference type="InterPro" id="IPR050384">
    <property type="entry name" value="Endophilin_SH3RF"/>
</dbReference>
<dbReference type="STRING" id="6412.T1F522"/>
<dbReference type="SMART" id="SM00326">
    <property type="entry name" value="SH3"/>
    <property type="match status" value="2"/>
</dbReference>
<feature type="region of interest" description="Disordered" evidence="3">
    <location>
        <begin position="200"/>
        <end position="221"/>
    </location>
</feature>
<dbReference type="PANTHER" id="PTHR14167:SF76">
    <property type="entry name" value="ENDOPHILIN B, ISOFORM A"/>
    <property type="match status" value="1"/>
</dbReference>
<reference evidence="7" key="1">
    <citation type="submission" date="2012-12" db="EMBL/GenBank/DDBJ databases">
        <authorList>
            <person name="Hellsten U."/>
            <person name="Grimwood J."/>
            <person name="Chapman J.A."/>
            <person name="Shapiro H."/>
            <person name="Aerts A."/>
            <person name="Otillar R.P."/>
            <person name="Terry A.Y."/>
            <person name="Boore J.L."/>
            <person name="Simakov O."/>
            <person name="Marletaz F."/>
            <person name="Cho S.-J."/>
            <person name="Edsinger-Gonzales E."/>
            <person name="Havlak P."/>
            <person name="Kuo D.-H."/>
            <person name="Larsson T."/>
            <person name="Lv J."/>
            <person name="Arendt D."/>
            <person name="Savage R."/>
            <person name="Osoegawa K."/>
            <person name="de Jong P."/>
            <person name="Lindberg D.R."/>
            <person name="Seaver E.C."/>
            <person name="Weisblat D.A."/>
            <person name="Putnam N.H."/>
            <person name="Grigoriev I.V."/>
            <person name="Rokhsar D.S."/>
        </authorList>
    </citation>
    <scope>NUCLEOTIDE SEQUENCE</scope>
</reference>
<evidence type="ECO:0000313" key="7">
    <source>
        <dbReference type="Proteomes" id="UP000015101"/>
    </source>
</evidence>
<dbReference type="Proteomes" id="UP000015101">
    <property type="component" value="Unassembled WGS sequence"/>
</dbReference>
<proteinExistence type="predicted"/>
<dbReference type="HOGENOM" id="CLU_560523_0_0_1"/>
<evidence type="ECO:0000256" key="1">
    <source>
        <dbReference type="ARBA" id="ARBA00022443"/>
    </source>
</evidence>
<dbReference type="InterPro" id="IPR036028">
    <property type="entry name" value="SH3-like_dom_sf"/>
</dbReference>
<dbReference type="CDD" id="cd00174">
    <property type="entry name" value="SH3"/>
    <property type="match status" value="1"/>
</dbReference>
<dbReference type="GO" id="GO:0016020">
    <property type="term" value="C:membrane"/>
    <property type="evidence" value="ECO:0000318"/>
    <property type="project" value="GO_Central"/>
</dbReference>
<organism evidence="6 7">
    <name type="scientific">Helobdella robusta</name>
    <name type="common">Californian leech</name>
    <dbReference type="NCBI Taxonomy" id="6412"/>
    <lineage>
        <taxon>Eukaryota</taxon>
        <taxon>Metazoa</taxon>
        <taxon>Spiralia</taxon>
        <taxon>Lophotrochozoa</taxon>
        <taxon>Annelida</taxon>
        <taxon>Clitellata</taxon>
        <taxon>Hirudinea</taxon>
        <taxon>Rhynchobdellida</taxon>
        <taxon>Glossiphoniidae</taxon>
        <taxon>Helobdella</taxon>
    </lineage>
</organism>
<evidence type="ECO:0000313" key="6">
    <source>
        <dbReference type="EnsemblMetazoa" id="HelroP172137"/>
    </source>
</evidence>
<keyword evidence="7" id="KW-1185">Reference proteome</keyword>
<feature type="domain" description="SH3" evidence="4">
    <location>
        <begin position="426"/>
        <end position="487"/>
    </location>
</feature>
<dbReference type="InParanoid" id="T1F522"/>
<reference evidence="5 7" key="2">
    <citation type="journal article" date="2013" name="Nature">
        <title>Insights into bilaterian evolution from three spiralian genomes.</title>
        <authorList>
            <person name="Simakov O."/>
            <person name="Marletaz F."/>
            <person name="Cho S.J."/>
            <person name="Edsinger-Gonzales E."/>
            <person name="Havlak P."/>
            <person name="Hellsten U."/>
            <person name="Kuo D.H."/>
            <person name="Larsson T."/>
            <person name="Lv J."/>
            <person name="Arendt D."/>
            <person name="Savage R."/>
            <person name="Osoegawa K."/>
            <person name="de Jong P."/>
            <person name="Grimwood J."/>
            <person name="Chapman J.A."/>
            <person name="Shapiro H."/>
            <person name="Aerts A."/>
            <person name="Otillar R.P."/>
            <person name="Terry A.Y."/>
            <person name="Boore J.L."/>
            <person name="Grigoriev I.V."/>
            <person name="Lindberg D.R."/>
            <person name="Seaver E.C."/>
            <person name="Weisblat D.A."/>
            <person name="Putnam N.H."/>
            <person name="Rokhsar D.S."/>
        </authorList>
    </citation>
    <scope>NUCLEOTIDE SEQUENCE</scope>
</reference>
<dbReference type="EMBL" id="AMQM01004079">
    <property type="status" value="NOT_ANNOTATED_CDS"/>
    <property type="molecule type" value="Genomic_DNA"/>
</dbReference>
<protein>
    <recommendedName>
        <fullName evidence="4">SH3 domain-containing protein</fullName>
    </recommendedName>
</protein>
<dbReference type="PANTHER" id="PTHR14167">
    <property type="entry name" value="SH3 DOMAIN-CONTAINING"/>
    <property type="match status" value="1"/>
</dbReference>
<evidence type="ECO:0000259" key="4">
    <source>
        <dbReference type="PROSITE" id="PS50002"/>
    </source>
</evidence>
<dbReference type="EMBL" id="AMQM01004078">
    <property type="status" value="NOT_ANNOTATED_CDS"/>
    <property type="molecule type" value="Genomic_DNA"/>
</dbReference>
<dbReference type="RefSeq" id="XP_009017050.1">
    <property type="nucleotide sequence ID" value="XM_009018802.1"/>
</dbReference>
<gene>
    <name evidence="6" type="primary">20203921</name>
    <name evidence="5" type="ORF">HELRODRAFT_172137</name>
</gene>
<dbReference type="EMBL" id="AMQM01004080">
    <property type="status" value="NOT_ANNOTATED_CDS"/>
    <property type="molecule type" value="Genomic_DNA"/>
</dbReference>
<dbReference type="Pfam" id="PF14604">
    <property type="entry name" value="SH3_9"/>
    <property type="match status" value="1"/>
</dbReference>
<evidence type="ECO:0000256" key="2">
    <source>
        <dbReference type="PROSITE-ProRule" id="PRU00192"/>
    </source>
</evidence>
<dbReference type="CTD" id="20203921"/>
<dbReference type="EMBL" id="KB096411">
    <property type="protein sequence ID" value="ESO05117.1"/>
    <property type="molecule type" value="Genomic_DNA"/>
</dbReference>
<evidence type="ECO:0000256" key="3">
    <source>
        <dbReference type="SAM" id="MobiDB-lite"/>
    </source>
</evidence>
<dbReference type="SUPFAM" id="SSF50044">
    <property type="entry name" value="SH3-domain"/>
    <property type="match status" value="2"/>
</dbReference>
<dbReference type="GO" id="GO:0061024">
    <property type="term" value="P:membrane organization"/>
    <property type="evidence" value="ECO:0000318"/>
    <property type="project" value="GO_Central"/>
</dbReference>
<feature type="domain" description="SH3" evidence="4">
    <location>
        <begin position="354"/>
        <end position="419"/>
    </location>
</feature>
<dbReference type="PROSITE" id="PS50002">
    <property type="entry name" value="SH3"/>
    <property type="match status" value="2"/>
</dbReference>
<feature type="region of interest" description="Disordered" evidence="3">
    <location>
        <begin position="468"/>
        <end position="487"/>
    </location>
</feature>
<keyword evidence="1 2" id="KW-0728">SH3 domain</keyword>
<dbReference type="InterPro" id="IPR001452">
    <property type="entry name" value="SH3_domain"/>
</dbReference>
<dbReference type="PRINTS" id="PR00452">
    <property type="entry name" value="SH3DOMAIN"/>
</dbReference>
<dbReference type="OrthoDB" id="10255964at2759"/>
<accession>T1F522</accession>
<reference evidence="6" key="3">
    <citation type="submission" date="2015-06" db="UniProtKB">
        <authorList>
            <consortium name="EnsemblMetazoa"/>
        </authorList>
    </citation>
    <scope>IDENTIFICATION</scope>
</reference>
<evidence type="ECO:0000313" key="5">
    <source>
        <dbReference type="EMBL" id="ESO05117.1"/>
    </source>
</evidence>
<name>T1F522_HELRO</name>
<dbReference type="GeneID" id="20203921"/>
<dbReference type="KEGG" id="hro:HELRODRAFT_172137"/>
<dbReference type="EnsemblMetazoa" id="HelroT172137">
    <property type="protein sequence ID" value="HelroP172137"/>
    <property type="gene ID" value="HelroG172137"/>
</dbReference>